<feature type="compositionally biased region" description="Acidic residues" evidence="1">
    <location>
        <begin position="34"/>
        <end position="44"/>
    </location>
</feature>
<feature type="compositionally biased region" description="Basic and acidic residues" evidence="1">
    <location>
        <begin position="1"/>
        <end position="33"/>
    </location>
</feature>
<evidence type="ECO:0000313" key="3">
    <source>
        <dbReference type="Proteomes" id="UP000649739"/>
    </source>
</evidence>
<reference evidence="2" key="1">
    <citation type="journal article" date="2014" name="Int. J. Syst. Evol. Microbiol.">
        <title>Complete genome sequence of Corynebacterium casei LMG S-19264T (=DSM 44701T), isolated from a smear-ripened cheese.</title>
        <authorList>
            <consortium name="US DOE Joint Genome Institute (JGI-PGF)"/>
            <person name="Walter F."/>
            <person name="Albersmeier A."/>
            <person name="Kalinowski J."/>
            <person name="Ruckert C."/>
        </authorList>
    </citation>
    <scope>NUCLEOTIDE SEQUENCE</scope>
    <source>
        <strain evidence="2">JCM 3090</strain>
    </source>
</reference>
<dbReference type="GO" id="GO:0016887">
    <property type="term" value="F:ATP hydrolysis activity"/>
    <property type="evidence" value="ECO:0007669"/>
    <property type="project" value="TreeGrafter"/>
</dbReference>
<feature type="compositionally biased region" description="Pro residues" evidence="1">
    <location>
        <begin position="195"/>
        <end position="205"/>
    </location>
</feature>
<dbReference type="PANTHER" id="PTHR43384">
    <property type="entry name" value="SEPTUM SITE-DETERMINING PROTEIN MIND HOMOLOG, CHLOROPLASTIC-RELATED"/>
    <property type="match status" value="1"/>
</dbReference>
<keyword evidence="3" id="KW-1185">Reference proteome</keyword>
<dbReference type="Proteomes" id="UP000649739">
    <property type="component" value="Unassembled WGS sequence"/>
</dbReference>
<feature type="compositionally biased region" description="Basic and acidic residues" evidence="1">
    <location>
        <begin position="206"/>
        <end position="220"/>
    </location>
</feature>
<dbReference type="RefSeq" id="WP_189169212.1">
    <property type="nucleotide sequence ID" value="NZ_BMQB01000002.1"/>
</dbReference>
<evidence type="ECO:0000313" key="2">
    <source>
        <dbReference type="EMBL" id="GGJ85735.1"/>
    </source>
</evidence>
<sequence length="556" mass="60136">MEGAEVDRERGEHPGPRWRALLDRARGGSRAEDPTPDPGDDLSWLDEHADAHRPDAHRPDAHRPDAHRPDAHRPDAHRPDAHRPDAHRPDAHRPDVHRVDGHRSDAPRADVRRVEQPADPRRPVPPARPERPRYPDRPPAGRPATYGTGEPPAPGPPPAGHRPPEPGRDLPHQRPPGAAGGWPDERATQVIPAVPRHPGPPPGRGPHPDPPPDPRHHPDRPGAVPEEPTVRLSPPAPARPRAEPRPDRHGDPRREPPRGPAGEPPAQWGAGPLAEYGGEFSFRATTPAAPDDPAVLLRRDFGGPRVVAFANPKGGVHKTTATVLAAATIGAARGRGVVAWDDNELRGTLGLRAGSARHARTVRHLVAALGTIERAPDAALRAELDDYLRHAPDASYDILAGEENPRFAQQLDAVTVQRVLDLLRRTHDVVCVDTGNNVQSANWQTVLRGCDQLVVTTVAREDAAFAADWMLDVLHESGLGALADRAVTLISGTTPQRSPLADDLERHFASRTRAVVTVPYDPALEAGSSIDHHALQPATRRAWLRAAAGIMAPFGR</sequence>
<dbReference type="EMBL" id="BMQB01000002">
    <property type="protein sequence ID" value="GGJ85735.1"/>
    <property type="molecule type" value="Genomic_DNA"/>
</dbReference>
<evidence type="ECO:0008006" key="4">
    <source>
        <dbReference type="Google" id="ProtNLM"/>
    </source>
</evidence>
<evidence type="ECO:0000256" key="1">
    <source>
        <dbReference type="SAM" id="MobiDB-lite"/>
    </source>
</evidence>
<proteinExistence type="predicted"/>
<feature type="compositionally biased region" description="Basic and acidic residues" evidence="1">
    <location>
        <begin position="45"/>
        <end position="136"/>
    </location>
</feature>
<feature type="compositionally biased region" description="Basic and acidic residues" evidence="1">
    <location>
        <begin position="162"/>
        <end position="172"/>
    </location>
</feature>
<feature type="compositionally biased region" description="Basic and acidic residues" evidence="1">
    <location>
        <begin position="240"/>
        <end position="257"/>
    </location>
</feature>
<dbReference type="GO" id="GO:0005829">
    <property type="term" value="C:cytosol"/>
    <property type="evidence" value="ECO:0007669"/>
    <property type="project" value="TreeGrafter"/>
</dbReference>
<name>A0A8J3B101_9ACTN</name>
<dbReference type="GO" id="GO:0051782">
    <property type="term" value="P:negative regulation of cell division"/>
    <property type="evidence" value="ECO:0007669"/>
    <property type="project" value="TreeGrafter"/>
</dbReference>
<gene>
    <name evidence="2" type="ORF">GCM10010123_14230</name>
</gene>
<feature type="region of interest" description="Disordered" evidence="1">
    <location>
        <begin position="1"/>
        <end position="274"/>
    </location>
</feature>
<dbReference type="InterPro" id="IPR050625">
    <property type="entry name" value="ParA/MinD_ATPase"/>
</dbReference>
<comment type="caution">
    <text evidence="2">The sequence shown here is derived from an EMBL/GenBank/DDBJ whole genome shotgun (WGS) entry which is preliminary data.</text>
</comment>
<dbReference type="InterPro" id="IPR027417">
    <property type="entry name" value="P-loop_NTPase"/>
</dbReference>
<dbReference type="GO" id="GO:0009898">
    <property type="term" value="C:cytoplasmic side of plasma membrane"/>
    <property type="evidence" value="ECO:0007669"/>
    <property type="project" value="TreeGrafter"/>
</dbReference>
<feature type="compositionally biased region" description="Pro residues" evidence="1">
    <location>
        <begin position="151"/>
        <end position="161"/>
    </location>
</feature>
<dbReference type="Gene3D" id="3.40.50.300">
    <property type="entry name" value="P-loop containing nucleotide triphosphate hydrolases"/>
    <property type="match status" value="1"/>
</dbReference>
<dbReference type="AlphaFoldDB" id="A0A8J3B101"/>
<dbReference type="SUPFAM" id="SSF52540">
    <property type="entry name" value="P-loop containing nucleoside triphosphate hydrolases"/>
    <property type="match status" value="1"/>
</dbReference>
<accession>A0A8J3B101</accession>
<dbReference type="GO" id="GO:0005524">
    <property type="term" value="F:ATP binding"/>
    <property type="evidence" value="ECO:0007669"/>
    <property type="project" value="TreeGrafter"/>
</dbReference>
<reference evidence="2" key="2">
    <citation type="submission" date="2020-09" db="EMBL/GenBank/DDBJ databases">
        <authorList>
            <person name="Sun Q."/>
            <person name="Ohkuma M."/>
        </authorList>
    </citation>
    <scope>NUCLEOTIDE SEQUENCE</scope>
    <source>
        <strain evidence="2">JCM 3090</strain>
    </source>
</reference>
<dbReference type="PANTHER" id="PTHR43384:SF14">
    <property type="entry name" value="ESX-1 SECRETION-ASSOCIATED PROTEIN ESPI"/>
    <property type="match status" value="1"/>
</dbReference>
<protein>
    <recommendedName>
        <fullName evidence="4">MinD-like ATPase involved in chromosome partitioning or flagellar assembly</fullName>
    </recommendedName>
</protein>
<organism evidence="2 3">
    <name type="scientific">Pilimelia anulata</name>
    <dbReference type="NCBI Taxonomy" id="53371"/>
    <lineage>
        <taxon>Bacteria</taxon>
        <taxon>Bacillati</taxon>
        <taxon>Actinomycetota</taxon>
        <taxon>Actinomycetes</taxon>
        <taxon>Micromonosporales</taxon>
        <taxon>Micromonosporaceae</taxon>
        <taxon>Pilimelia</taxon>
    </lineage>
</organism>